<dbReference type="GO" id="GO:0005886">
    <property type="term" value="C:plasma membrane"/>
    <property type="evidence" value="ECO:0007669"/>
    <property type="project" value="TreeGrafter"/>
</dbReference>
<dbReference type="SMART" id="SM00382">
    <property type="entry name" value="AAA"/>
    <property type="match status" value="1"/>
</dbReference>
<comment type="caution">
    <text evidence="5">The sequence shown here is derived from an EMBL/GenBank/DDBJ whole genome shotgun (WGS) entry which is preliminary data.</text>
</comment>
<dbReference type="PROSITE" id="PS50893">
    <property type="entry name" value="ABC_TRANSPORTER_2"/>
    <property type="match status" value="1"/>
</dbReference>
<keyword evidence="6" id="KW-1185">Reference proteome</keyword>
<dbReference type="EMBL" id="JACHWR010000006">
    <property type="protein sequence ID" value="MBB3045328.1"/>
    <property type="molecule type" value="Genomic_DNA"/>
</dbReference>
<dbReference type="GO" id="GO:0005524">
    <property type="term" value="F:ATP binding"/>
    <property type="evidence" value="ECO:0007669"/>
    <property type="project" value="UniProtKB-KW"/>
</dbReference>
<dbReference type="PANTHER" id="PTHR45772:SF2">
    <property type="entry name" value="ABC TRANSPORTER ATP-BINDING PROTEIN"/>
    <property type="match status" value="1"/>
</dbReference>
<dbReference type="InterPro" id="IPR003439">
    <property type="entry name" value="ABC_transporter-like_ATP-bd"/>
</dbReference>
<dbReference type="AlphaFoldDB" id="A0A7W4W1C5"/>
<evidence type="ECO:0000313" key="5">
    <source>
        <dbReference type="EMBL" id="MBB3045328.1"/>
    </source>
</evidence>
<accession>A0A7W4W1C5</accession>
<protein>
    <submittedName>
        <fullName evidence="5">ABC-type branched-subunit amino acid transport system ATPase component</fullName>
    </submittedName>
</protein>
<dbReference type="InterPro" id="IPR003593">
    <property type="entry name" value="AAA+_ATPase"/>
</dbReference>
<evidence type="ECO:0000256" key="2">
    <source>
        <dbReference type="ARBA" id="ARBA00022741"/>
    </source>
</evidence>
<evidence type="ECO:0000256" key="1">
    <source>
        <dbReference type="ARBA" id="ARBA00022448"/>
    </source>
</evidence>
<evidence type="ECO:0000259" key="4">
    <source>
        <dbReference type="PROSITE" id="PS50893"/>
    </source>
</evidence>
<dbReference type="CDD" id="cd03219">
    <property type="entry name" value="ABC_Mj1267_LivG_branched"/>
    <property type="match status" value="1"/>
</dbReference>
<dbReference type="Pfam" id="PF00005">
    <property type="entry name" value="ABC_tran"/>
    <property type="match status" value="1"/>
</dbReference>
<keyword evidence="1" id="KW-0813">Transport</keyword>
<keyword evidence="3" id="KW-0067">ATP-binding</keyword>
<evidence type="ECO:0000313" key="6">
    <source>
        <dbReference type="Proteomes" id="UP000589626"/>
    </source>
</evidence>
<dbReference type="InterPro" id="IPR027417">
    <property type="entry name" value="P-loop_NTPase"/>
</dbReference>
<feature type="domain" description="ABC transporter" evidence="4">
    <location>
        <begin position="9"/>
        <end position="254"/>
    </location>
</feature>
<sequence length="273" mass="28754">MTTTTTAAVELRGVTMQFGGLRALSDVSLRLDHGVVTSLIGPNGAGKTTAINVISGVLRPTSGSVLVNGETITNQAAERRTDIARTFQISQVFKSLTVLENVVVALQADSGYGFGRALLGGPGVRHAEKAVRREALELLDRVGIGHLADREASTLPLGQERLLEVARALAMRPKVILLDEVASGLTAGDRHELAGLVRSLGADGYAVLVVEHNMRFVQDTSEALVVLNFGELLYTGTVAEGLRDQGVMDAYLGHATTTDAGPDEEVKSDAALS</sequence>
<reference evidence="5 6" key="1">
    <citation type="submission" date="2020-08" db="EMBL/GenBank/DDBJ databases">
        <title>Sequencing the genomes of 1000 actinobacteria strains.</title>
        <authorList>
            <person name="Klenk H.-P."/>
        </authorList>
    </citation>
    <scope>NUCLEOTIDE SEQUENCE [LARGE SCALE GENOMIC DNA]</scope>
    <source>
        <strain evidence="5 6">DSM 105498</strain>
    </source>
</reference>
<gene>
    <name evidence="5" type="ORF">FHU40_005185</name>
</gene>
<dbReference type="GO" id="GO:0016887">
    <property type="term" value="F:ATP hydrolysis activity"/>
    <property type="evidence" value="ECO:0007669"/>
    <property type="project" value="InterPro"/>
</dbReference>
<dbReference type="SUPFAM" id="SSF52540">
    <property type="entry name" value="P-loop containing nucleoside triphosphate hydrolases"/>
    <property type="match status" value="1"/>
</dbReference>
<dbReference type="Gene3D" id="3.40.50.300">
    <property type="entry name" value="P-loop containing nucleotide triphosphate hydrolases"/>
    <property type="match status" value="1"/>
</dbReference>
<evidence type="ECO:0000256" key="3">
    <source>
        <dbReference type="ARBA" id="ARBA00022840"/>
    </source>
</evidence>
<organism evidence="5 6">
    <name type="scientific">Nocardioides soli</name>
    <dbReference type="NCBI Taxonomy" id="1036020"/>
    <lineage>
        <taxon>Bacteria</taxon>
        <taxon>Bacillati</taxon>
        <taxon>Actinomycetota</taxon>
        <taxon>Actinomycetes</taxon>
        <taxon>Propionibacteriales</taxon>
        <taxon>Nocardioidaceae</taxon>
        <taxon>Nocardioides</taxon>
    </lineage>
</organism>
<name>A0A7W4W1C5_9ACTN</name>
<dbReference type="Proteomes" id="UP000589626">
    <property type="component" value="Unassembled WGS sequence"/>
</dbReference>
<proteinExistence type="predicted"/>
<dbReference type="RefSeq" id="WP_183595331.1">
    <property type="nucleotide sequence ID" value="NZ_JACHWR010000006.1"/>
</dbReference>
<dbReference type="PANTHER" id="PTHR45772">
    <property type="entry name" value="CONSERVED COMPONENT OF ABC TRANSPORTER FOR NATURAL AMINO ACIDS-RELATED"/>
    <property type="match status" value="1"/>
</dbReference>
<keyword evidence="2" id="KW-0547">Nucleotide-binding</keyword>
<dbReference type="InterPro" id="IPR051120">
    <property type="entry name" value="ABC_AA/LPS_Transport"/>
</dbReference>